<dbReference type="Proteomes" id="UP000595046">
    <property type="component" value="Chromosome"/>
</dbReference>
<accession>A0A7T1T724</accession>
<evidence type="ECO:0000313" key="5">
    <source>
        <dbReference type="EMBL" id="QPP07560.1"/>
    </source>
</evidence>
<gene>
    <name evidence="5" type="ORF">G4Z16_15495</name>
</gene>
<feature type="region of interest" description="Disordered" evidence="3">
    <location>
        <begin position="1"/>
        <end position="25"/>
    </location>
</feature>
<dbReference type="GO" id="GO:0005829">
    <property type="term" value="C:cytosol"/>
    <property type="evidence" value="ECO:0007669"/>
    <property type="project" value="TreeGrafter"/>
</dbReference>
<dbReference type="InterPro" id="IPR007693">
    <property type="entry name" value="DNA_helicase_DnaB-like_N"/>
</dbReference>
<dbReference type="KEGG" id="sbat:G4Z16_15495"/>
<evidence type="ECO:0000256" key="1">
    <source>
        <dbReference type="ARBA" id="ARBA00022705"/>
    </source>
</evidence>
<evidence type="ECO:0000256" key="2">
    <source>
        <dbReference type="ARBA" id="ARBA00023125"/>
    </source>
</evidence>
<feature type="region of interest" description="Disordered" evidence="3">
    <location>
        <begin position="625"/>
        <end position="646"/>
    </location>
</feature>
<dbReference type="InterPro" id="IPR016136">
    <property type="entry name" value="DNA_helicase_N/primase_C"/>
</dbReference>
<keyword evidence="6" id="KW-1185">Reference proteome</keyword>
<dbReference type="GO" id="GO:0003678">
    <property type="term" value="F:DNA helicase activity"/>
    <property type="evidence" value="ECO:0007669"/>
    <property type="project" value="InterPro"/>
</dbReference>
<dbReference type="SUPFAM" id="SSF48024">
    <property type="entry name" value="N-terminal domain of DnaB helicase"/>
    <property type="match status" value="1"/>
</dbReference>
<dbReference type="GO" id="GO:0003677">
    <property type="term" value="F:DNA binding"/>
    <property type="evidence" value="ECO:0007669"/>
    <property type="project" value="UniProtKB-KW"/>
</dbReference>
<dbReference type="InterPro" id="IPR036185">
    <property type="entry name" value="DNA_heli_DnaB-like_N_sf"/>
</dbReference>
<dbReference type="AlphaFoldDB" id="A0A7T1T724"/>
<proteinExistence type="predicted"/>
<organism evidence="5 6">
    <name type="scientific">Streptomyces bathyalis</name>
    <dbReference type="NCBI Taxonomy" id="2710756"/>
    <lineage>
        <taxon>Bacteria</taxon>
        <taxon>Bacillati</taxon>
        <taxon>Actinomycetota</taxon>
        <taxon>Actinomycetes</taxon>
        <taxon>Kitasatosporales</taxon>
        <taxon>Streptomycetaceae</taxon>
        <taxon>Streptomyces</taxon>
    </lineage>
</organism>
<keyword evidence="1" id="KW-0235">DNA replication</keyword>
<evidence type="ECO:0000259" key="4">
    <source>
        <dbReference type="Pfam" id="PF00772"/>
    </source>
</evidence>
<dbReference type="Gene3D" id="1.10.860.10">
    <property type="entry name" value="DNAb Helicase, Chain A"/>
    <property type="match status" value="1"/>
</dbReference>
<name>A0A7T1T724_9ACTN</name>
<reference evidence="6" key="1">
    <citation type="submission" date="2020-02" db="EMBL/GenBank/DDBJ databases">
        <title>Streptomyces sp. ASO4wet.</title>
        <authorList>
            <person name="Risdian C."/>
            <person name="Landwehr W."/>
            <person name="Schupp P."/>
            <person name="Wink J."/>
        </authorList>
    </citation>
    <scope>NUCLEOTIDE SEQUENCE [LARGE SCALE GENOMIC DNA]</scope>
    <source>
        <strain evidence="6">ASO4wet</strain>
    </source>
</reference>
<keyword evidence="2" id="KW-0238">DNA-binding</keyword>
<dbReference type="PANTHER" id="PTHR30153">
    <property type="entry name" value="REPLICATIVE DNA HELICASE DNAB"/>
    <property type="match status" value="1"/>
</dbReference>
<dbReference type="PANTHER" id="PTHR30153:SF2">
    <property type="entry name" value="REPLICATIVE DNA HELICASE"/>
    <property type="match status" value="1"/>
</dbReference>
<dbReference type="RefSeq" id="WP_197351369.1">
    <property type="nucleotide sequence ID" value="NZ_CP048882.1"/>
</dbReference>
<evidence type="ECO:0000313" key="6">
    <source>
        <dbReference type="Proteomes" id="UP000595046"/>
    </source>
</evidence>
<evidence type="ECO:0000256" key="3">
    <source>
        <dbReference type="SAM" id="MobiDB-lite"/>
    </source>
</evidence>
<protein>
    <submittedName>
        <fullName evidence="5">DUF3987 domain-containing protein</fullName>
    </submittedName>
</protein>
<dbReference type="Pfam" id="PF00772">
    <property type="entry name" value="DnaB"/>
    <property type="match status" value="1"/>
</dbReference>
<feature type="domain" description="DNA helicase DnaB-like N-terminal" evidence="4">
    <location>
        <begin position="26"/>
        <end position="127"/>
    </location>
</feature>
<dbReference type="EMBL" id="CP048882">
    <property type="protein sequence ID" value="QPP07560.1"/>
    <property type="molecule type" value="Genomic_DNA"/>
</dbReference>
<dbReference type="GO" id="GO:0005524">
    <property type="term" value="F:ATP binding"/>
    <property type="evidence" value="ECO:0007669"/>
    <property type="project" value="InterPro"/>
</dbReference>
<sequence>MTEQRQASRGDNVLPLHSVPERSGTAPCDLEAEQAVLGSMMLAAEVIAEVQATLSAEDYYRPAHETIHRSITVLHGQGKPVDPITLTHYLGQTGDLRRVGGPAYVHGLVQAVPTTANAGYYAEIVHELAERRRLIQAGTRLVQAASTPDATADEVRKALALGEQKLPEAWSEPIPLNARPQLPRFPLHALPSWLGDFCAALAEETQTPPDMAAALALSVLATAAGGRVVVCVRGRWYEPTNLYVVVALPPANRKSAVFSAMTGPLYEAEKHLANQAAGRIVEAELTRKMAQEAADKAATRASSAEGPERDSLVAEAIDLAQHAEELTVPPKPRLLADDSTPETVTSLMAEQGGRLAVMSAEGGIFDIIAGRYSGAPNMEVFLKGHAGDRLKVDRRNREEFMEAPALTMGLAVQPSVLEDIGKNRGFDGRGLLARFLYALPESLVGYRKIGPAPVPESVAARYERSVTALTLSLAEQAKPYVLRLTADAGAELLGFEERIEPQLRAREGKLGHVGKWAGKLVGTAARIAGLLHVAAHLEDGYGRPIEPSTMTAAIEIADYFADHALTVFDLMGADAAQARAQTLLEVLRANGWDTVSRRDLFAKLSRSEFPTVADMEPAVALLEEHGYLRSHTPPRTGKRGRPPAPRYLIHPQVREGQV</sequence>
<dbReference type="GO" id="GO:0006260">
    <property type="term" value="P:DNA replication"/>
    <property type="evidence" value="ECO:0007669"/>
    <property type="project" value="UniProtKB-KW"/>
</dbReference>
<dbReference type="InterPro" id="IPR025048">
    <property type="entry name" value="DUF3987"/>
</dbReference>
<dbReference type="Pfam" id="PF13148">
    <property type="entry name" value="DUF3987"/>
    <property type="match status" value="1"/>
</dbReference>